<accession>A0A3M7PWW0</accession>
<protein>
    <submittedName>
        <fullName evidence="1">Uncharacterized protein</fullName>
    </submittedName>
</protein>
<keyword evidence="2" id="KW-1185">Reference proteome</keyword>
<reference evidence="1 2" key="1">
    <citation type="journal article" date="2018" name="Sci. Rep.">
        <title>Genomic signatures of local adaptation to the degree of environmental predictability in rotifers.</title>
        <authorList>
            <person name="Franch-Gras L."/>
            <person name="Hahn C."/>
            <person name="Garcia-Roger E.M."/>
            <person name="Carmona M.J."/>
            <person name="Serra M."/>
            <person name="Gomez A."/>
        </authorList>
    </citation>
    <scope>NUCLEOTIDE SEQUENCE [LARGE SCALE GENOMIC DNA]</scope>
    <source>
        <strain evidence="1">HYR1</strain>
    </source>
</reference>
<dbReference type="Proteomes" id="UP000276133">
    <property type="component" value="Unassembled WGS sequence"/>
</dbReference>
<gene>
    <name evidence="1" type="ORF">BpHYR1_031537</name>
</gene>
<evidence type="ECO:0000313" key="2">
    <source>
        <dbReference type="Proteomes" id="UP000276133"/>
    </source>
</evidence>
<sequence length="62" mass="7277">MKFDQKFNSTKKNSRQTVNFTLFLNAFKFTGSSYSQFLSKECHFEKEVYSDLDEFSGGEKKT</sequence>
<proteinExistence type="predicted"/>
<dbReference type="EMBL" id="REGN01008406">
    <property type="protein sequence ID" value="RNA03646.1"/>
    <property type="molecule type" value="Genomic_DNA"/>
</dbReference>
<dbReference type="AlphaFoldDB" id="A0A3M7PWW0"/>
<organism evidence="1 2">
    <name type="scientific">Brachionus plicatilis</name>
    <name type="common">Marine rotifer</name>
    <name type="synonym">Brachionus muelleri</name>
    <dbReference type="NCBI Taxonomy" id="10195"/>
    <lineage>
        <taxon>Eukaryota</taxon>
        <taxon>Metazoa</taxon>
        <taxon>Spiralia</taxon>
        <taxon>Gnathifera</taxon>
        <taxon>Rotifera</taxon>
        <taxon>Eurotatoria</taxon>
        <taxon>Monogononta</taxon>
        <taxon>Pseudotrocha</taxon>
        <taxon>Ploima</taxon>
        <taxon>Brachionidae</taxon>
        <taxon>Brachionus</taxon>
    </lineage>
</organism>
<comment type="caution">
    <text evidence="1">The sequence shown here is derived from an EMBL/GenBank/DDBJ whole genome shotgun (WGS) entry which is preliminary data.</text>
</comment>
<evidence type="ECO:0000313" key="1">
    <source>
        <dbReference type="EMBL" id="RNA03646.1"/>
    </source>
</evidence>
<name>A0A3M7PWW0_BRAPC</name>